<sequence>MDWVNPRMRRRGPAWKQGWTDNTLASISLPSFHLVVIFSIVTFLLWLSQFTTSYRPNSIRYPSAVISFQLFFVLLPFIGVLCLVGYAGVTRFNYVMRAVPLLHHEVDEPLANRFQRS</sequence>
<protein>
    <submittedName>
        <fullName evidence="1">Uncharacterized protein</fullName>
    </submittedName>
</protein>
<organism evidence="1 2">
    <name type="scientific">Melastoma candidum</name>
    <dbReference type="NCBI Taxonomy" id="119954"/>
    <lineage>
        <taxon>Eukaryota</taxon>
        <taxon>Viridiplantae</taxon>
        <taxon>Streptophyta</taxon>
        <taxon>Embryophyta</taxon>
        <taxon>Tracheophyta</taxon>
        <taxon>Spermatophyta</taxon>
        <taxon>Magnoliopsida</taxon>
        <taxon>eudicotyledons</taxon>
        <taxon>Gunneridae</taxon>
        <taxon>Pentapetalae</taxon>
        <taxon>rosids</taxon>
        <taxon>malvids</taxon>
        <taxon>Myrtales</taxon>
        <taxon>Melastomataceae</taxon>
        <taxon>Melastomatoideae</taxon>
        <taxon>Melastomateae</taxon>
        <taxon>Melastoma</taxon>
    </lineage>
</organism>
<dbReference type="Proteomes" id="UP001057402">
    <property type="component" value="Chromosome 7"/>
</dbReference>
<accession>A0ACB9P121</accession>
<proteinExistence type="predicted"/>
<reference evidence="2" key="1">
    <citation type="journal article" date="2023" name="Front. Plant Sci.">
        <title>Chromosomal-level genome assembly of Melastoma candidum provides insights into trichome evolution.</title>
        <authorList>
            <person name="Zhong Y."/>
            <person name="Wu W."/>
            <person name="Sun C."/>
            <person name="Zou P."/>
            <person name="Liu Y."/>
            <person name="Dai S."/>
            <person name="Zhou R."/>
        </authorList>
    </citation>
    <scope>NUCLEOTIDE SEQUENCE [LARGE SCALE GENOMIC DNA]</scope>
</reference>
<dbReference type="EMBL" id="CM042886">
    <property type="protein sequence ID" value="KAI4342138.1"/>
    <property type="molecule type" value="Genomic_DNA"/>
</dbReference>
<evidence type="ECO:0000313" key="1">
    <source>
        <dbReference type="EMBL" id="KAI4342138.1"/>
    </source>
</evidence>
<comment type="caution">
    <text evidence="1">The sequence shown here is derived from an EMBL/GenBank/DDBJ whole genome shotgun (WGS) entry which is preliminary data.</text>
</comment>
<keyword evidence="2" id="KW-1185">Reference proteome</keyword>
<gene>
    <name evidence="1" type="ORF">MLD38_026795</name>
</gene>
<name>A0ACB9P121_9MYRT</name>
<evidence type="ECO:0000313" key="2">
    <source>
        <dbReference type="Proteomes" id="UP001057402"/>
    </source>
</evidence>